<evidence type="ECO:0000313" key="2">
    <source>
        <dbReference type="Proteomes" id="UP000193040"/>
    </source>
</evidence>
<dbReference type="AlphaFoldDB" id="A0A1X0YF44"/>
<dbReference type="Proteomes" id="UP000193040">
    <property type="component" value="Unassembled WGS sequence"/>
</dbReference>
<accession>A0A1X0YF44</accession>
<reference evidence="1 2" key="1">
    <citation type="submission" date="2017-03" db="EMBL/GenBank/DDBJ databases">
        <title>Genomic insights into Mycobacterium simiae human colonization.</title>
        <authorList>
            <person name="Steffani J.L."/>
            <person name="Brunck M.E."/>
            <person name="Cruz E."/>
            <person name="Montiel R."/>
            <person name="Barona F."/>
        </authorList>
    </citation>
    <scope>NUCLEOTIDE SEQUENCE [LARGE SCALE GENOMIC DNA]</scope>
    <source>
        <strain evidence="1 2">MsiGto</strain>
    </source>
</reference>
<name>A0A1X0YF44_MYCSI</name>
<comment type="caution">
    <text evidence="1">The sequence shown here is derived from an EMBL/GenBank/DDBJ whole genome shotgun (WGS) entry which is preliminary data.</text>
</comment>
<protein>
    <recommendedName>
        <fullName evidence="3">Helix-turn-helix domain-containing protein</fullName>
    </recommendedName>
</protein>
<evidence type="ECO:0000313" key="1">
    <source>
        <dbReference type="EMBL" id="ORJ63835.1"/>
    </source>
</evidence>
<sequence>MSRSPLPTIKSEFFDRAGVVAYLHAKGLKHMTERSVIRATYEGRKLLKCTRIGARVYWHRSDVDAWIEALRRSA</sequence>
<gene>
    <name evidence="1" type="ORF">B5M45_04670</name>
</gene>
<proteinExistence type="predicted"/>
<keyword evidence="2" id="KW-1185">Reference proteome</keyword>
<evidence type="ECO:0008006" key="3">
    <source>
        <dbReference type="Google" id="ProtNLM"/>
    </source>
</evidence>
<organism evidence="1 2">
    <name type="scientific">Mycobacterium simiae</name>
    <name type="common">Mycobacterium habana</name>
    <dbReference type="NCBI Taxonomy" id="1784"/>
    <lineage>
        <taxon>Bacteria</taxon>
        <taxon>Bacillati</taxon>
        <taxon>Actinomycetota</taxon>
        <taxon>Actinomycetes</taxon>
        <taxon>Mycobacteriales</taxon>
        <taxon>Mycobacteriaceae</taxon>
        <taxon>Mycobacterium</taxon>
        <taxon>Mycobacterium simiae complex</taxon>
    </lineage>
</organism>
<dbReference type="EMBL" id="MZZM01000006">
    <property type="protein sequence ID" value="ORJ63835.1"/>
    <property type="molecule type" value="Genomic_DNA"/>
</dbReference>